<protein>
    <recommendedName>
        <fullName evidence="14">Arginine biosynthesis bifunctional protein ArgJ</fullName>
    </recommendedName>
    <domain>
        <recommendedName>
            <fullName evidence="14">Glutamate N-acetyltransferase</fullName>
            <ecNumber evidence="14">2.3.1.35</ecNumber>
        </recommendedName>
        <alternativeName>
            <fullName evidence="14">Ornithine acetyltransferase</fullName>
            <shortName evidence="14">OATase</shortName>
        </alternativeName>
        <alternativeName>
            <fullName evidence="14">Ornithine transacetylase</fullName>
        </alternativeName>
    </domain>
    <domain>
        <recommendedName>
            <fullName evidence="14">Amino-acid acetyltransferase</fullName>
            <ecNumber evidence="14">2.3.1.1</ecNumber>
        </recommendedName>
        <alternativeName>
            <fullName evidence="14">N-acetylglutamate synthase</fullName>
            <shortName evidence="14">AGSase</shortName>
        </alternativeName>
    </domain>
    <component>
        <recommendedName>
            <fullName evidence="14">Arginine biosynthesis bifunctional protein ArgJ alpha chain</fullName>
        </recommendedName>
    </component>
    <component>
        <recommendedName>
            <fullName evidence="14">Arginine biosynthesis bifunctional protein ArgJ beta chain</fullName>
        </recommendedName>
    </component>
</protein>
<reference evidence="15 16" key="1">
    <citation type="submission" date="2016-11" db="EMBL/GenBank/DDBJ databases">
        <authorList>
            <person name="Jaros S."/>
            <person name="Januszkiewicz K."/>
            <person name="Wedrychowicz H."/>
        </authorList>
    </citation>
    <scope>NUCLEOTIDE SEQUENCE [LARGE SCALE GENOMIC DNA]</scope>
    <source>
        <strain evidence="15 16">DSM 17918</strain>
    </source>
</reference>
<dbReference type="SUPFAM" id="SSF56266">
    <property type="entry name" value="DmpA/ArgJ-like"/>
    <property type="match status" value="1"/>
</dbReference>
<dbReference type="PANTHER" id="PTHR23100:SF0">
    <property type="entry name" value="ARGININE BIOSYNTHESIS BIFUNCTIONAL PROTEIN ARGJ, MITOCHONDRIAL"/>
    <property type="match status" value="1"/>
</dbReference>
<feature type="binding site" evidence="14">
    <location>
        <position position="274"/>
    </location>
    <ligand>
        <name>substrate</name>
    </ligand>
</feature>
<comment type="pathway">
    <text evidence="14">Amino-acid biosynthesis; L-arginine biosynthesis; N(2)-acetyl-L-ornithine from L-glutamate: step 1/4.</text>
</comment>
<keyword evidence="7 14" id="KW-0808">Transferase</keyword>
<evidence type="ECO:0000313" key="16">
    <source>
        <dbReference type="Proteomes" id="UP000184088"/>
    </source>
</evidence>
<evidence type="ECO:0000256" key="13">
    <source>
        <dbReference type="ARBA" id="ARBA00054976"/>
    </source>
</evidence>
<comment type="pathway">
    <text evidence="14">Amino-acid biosynthesis; L-arginine biosynthesis; L-ornithine and N-acetyl-L-glutamate from L-glutamate and N(2)-acetyl-L-ornithine (cyclic): step 1/1.</text>
</comment>
<feature type="chain" id="PRO_5023356415" description="Arginine biosynthesis bifunctional protein ArgJ alpha chain" evidence="14">
    <location>
        <begin position="1"/>
        <end position="187"/>
    </location>
</feature>
<sequence length="405" mass="42937">MDVIFNEGGVTAPKGFLAAGVHCGIKKHKKDLAVIYSEVLATAAGVFTTNKVKAAPVRITMENLSDGKAQAIVVNSGNANACTGERGLKDARKMAELVAQKLGLNPHDVVVASTGVIGVSMPMDKVRQGIEQCCKSISVYGGADAATAIMTTDTFKKEMAVKLEIGGKTVTIGGMTKGSGMIHPNMATMLCFITTDANIEAKALKKALKDATAKSFNMISVDGDTSTNDMAVVLANGLAENQLITCGTEDYELFYKGFETVCIELAKMMARDGEGATKFIEVQVKNAPDEISAVKAARAVTRSNLVKTAIFGEDANWGRIICAVGYSGIDFNPDLVDIYISSRAGEMILAENGMGLNFSEDKAKAILSEKDIKVIVDLKQGDGCATAWGCDLSYDYVKINGSYRT</sequence>
<evidence type="ECO:0000256" key="12">
    <source>
        <dbReference type="ARBA" id="ARBA00049439"/>
    </source>
</evidence>
<dbReference type="EMBL" id="FQVH01000050">
    <property type="protein sequence ID" value="SHF83417.1"/>
    <property type="molecule type" value="Genomic_DNA"/>
</dbReference>
<evidence type="ECO:0000313" key="15">
    <source>
        <dbReference type="EMBL" id="SHF83417.1"/>
    </source>
</evidence>
<accession>A0A1M5EW40</accession>
<dbReference type="GO" id="GO:0006526">
    <property type="term" value="P:L-arginine biosynthetic process"/>
    <property type="evidence" value="ECO:0007669"/>
    <property type="project" value="UniProtKB-UniRule"/>
</dbReference>
<comment type="similarity">
    <text evidence="2 14">Belongs to the ArgJ family.</text>
</comment>
<evidence type="ECO:0000256" key="11">
    <source>
        <dbReference type="ARBA" id="ARBA00048372"/>
    </source>
</evidence>
<dbReference type="PANTHER" id="PTHR23100">
    <property type="entry name" value="ARGININE BIOSYNTHESIS BIFUNCTIONAL PROTEIN ARGJ"/>
    <property type="match status" value="1"/>
</dbReference>
<dbReference type="UniPathway" id="UPA00068">
    <property type="reaction ID" value="UER00106"/>
</dbReference>
<evidence type="ECO:0000256" key="3">
    <source>
        <dbReference type="ARBA" id="ARBA00011475"/>
    </source>
</evidence>
<dbReference type="NCBIfam" id="TIGR00120">
    <property type="entry name" value="ArgJ"/>
    <property type="match status" value="1"/>
</dbReference>
<feature type="binding site" evidence="14">
    <location>
        <position position="400"/>
    </location>
    <ligand>
        <name>substrate</name>
    </ligand>
</feature>
<dbReference type="FunFam" id="3.30.2330.10:FF:000001">
    <property type="entry name" value="Arginine biosynthesis bifunctional protein ArgJ, mitochondrial"/>
    <property type="match status" value="1"/>
</dbReference>
<feature type="binding site" evidence="14">
    <location>
        <position position="405"/>
    </location>
    <ligand>
        <name>substrate</name>
    </ligand>
</feature>
<evidence type="ECO:0000256" key="8">
    <source>
        <dbReference type="ARBA" id="ARBA00022813"/>
    </source>
</evidence>
<keyword evidence="4 14" id="KW-0963">Cytoplasm</keyword>
<feature type="binding site" evidence="14">
    <location>
        <position position="188"/>
    </location>
    <ligand>
        <name>substrate</name>
    </ligand>
</feature>
<evidence type="ECO:0000256" key="5">
    <source>
        <dbReference type="ARBA" id="ARBA00022571"/>
    </source>
</evidence>
<keyword evidence="16" id="KW-1185">Reference proteome</keyword>
<dbReference type="FunFam" id="3.10.20.340:FF:000001">
    <property type="entry name" value="Arginine biosynthesis bifunctional protein ArgJ, chloroplastic"/>
    <property type="match status" value="1"/>
</dbReference>
<comment type="subunit">
    <text evidence="3 14">Heterotetramer of two alpha and two beta chains.</text>
</comment>
<keyword evidence="9 14" id="KW-0511">Multifunctional enzyme</keyword>
<comment type="subcellular location">
    <subcellularLocation>
        <location evidence="1 14">Cytoplasm</location>
    </subcellularLocation>
</comment>
<dbReference type="CDD" id="cd02152">
    <property type="entry name" value="OAT"/>
    <property type="match status" value="1"/>
</dbReference>
<dbReference type="STRING" id="1121256.SAMN02746089_02634"/>
<keyword evidence="10 14" id="KW-0012">Acyltransferase</keyword>
<dbReference type="RefSeq" id="WP_073346353.1">
    <property type="nucleotide sequence ID" value="NZ_FQVH01000050.1"/>
</dbReference>
<comment type="catalytic activity">
    <reaction evidence="12 14">
        <text>N(2)-acetyl-L-ornithine + L-glutamate = N-acetyl-L-glutamate + L-ornithine</text>
        <dbReference type="Rhea" id="RHEA:15349"/>
        <dbReference type="ChEBI" id="CHEBI:29985"/>
        <dbReference type="ChEBI" id="CHEBI:44337"/>
        <dbReference type="ChEBI" id="CHEBI:46911"/>
        <dbReference type="ChEBI" id="CHEBI:57805"/>
        <dbReference type="EC" id="2.3.1.35"/>
    </reaction>
</comment>
<dbReference type="OrthoDB" id="9804242at2"/>
<evidence type="ECO:0000256" key="2">
    <source>
        <dbReference type="ARBA" id="ARBA00006774"/>
    </source>
</evidence>
<feature type="site" description="Involved in the stabilization of negative charge on the oxyanion by the formation of the oxyanion hole" evidence="14">
    <location>
        <position position="114"/>
    </location>
</feature>
<dbReference type="Gene3D" id="3.30.2330.10">
    <property type="entry name" value="arginine biosynthesis bifunctional protein suprefamily"/>
    <property type="match status" value="1"/>
</dbReference>
<comment type="function">
    <text evidence="13 14">Catalyzes two activities which are involved in the cyclic version of arginine biosynthesis: the synthesis of N-acetylglutamate from glutamate and acetyl-CoA as the acetyl donor, and of ornithine by transacetylation between N(2)-acetylornithine and glutamate.</text>
</comment>
<keyword evidence="6 14" id="KW-0028">Amino-acid biosynthesis</keyword>
<evidence type="ECO:0000256" key="7">
    <source>
        <dbReference type="ARBA" id="ARBA00022679"/>
    </source>
</evidence>
<evidence type="ECO:0000256" key="14">
    <source>
        <dbReference type="HAMAP-Rule" id="MF_01106"/>
    </source>
</evidence>
<keyword evidence="8 14" id="KW-0068">Autocatalytic cleavage</keyword>
<comment type="catalytic activity">
    <reaction evidence="11 14">
        <text>L-glutamate + acetyl-CoA = N-acetyl-L-glutamate + CoA + H(+)</text>
        <dbReference type="Rhea" id="RHEA:24292"/>
        <dbReference type="ChEBI" id="CHEBI:15378"/>
        <dbReference type="ChEBI" id="CHEBI:29985"/>
        <dbReference type="ChEBI" id="CHEBI:44337"/>
        <dbReference type="ChEBI" id="CHEBI:57287"/>
        <dbReference type="ChEBI" id="CHEBI:57288"/>
        <dbReference type="EC" id="2.3.1.1"/>
    </reaction>
</comment>
<evidence type="ECO:0000256" key="6">
    <source>
        <dbReference type="ARBA" id="ARBA00022605"/>
    </source>
</evidence>
<dbReference type="Gene3D" id="3.10.20.340">
    <property type="entry name" value="ArgJ beta chain, C-terminal domain"/>
    <property type="match status" value="1"/>
</dbReference>
<name>A0A1M5EW40_9THEO</name>
<dbReference type="Gene3D" id="3.60.70.12">
    <property type="entry name" value="L-amino peptidase D-ALA esterase/amidase"/>
    <property type="match status" value="1"/>
</dbReference>
<dbReference type="AlphaFoldDB" id="A0A1M5EW40"/>
<evidence type="ECO:0000256" key="9">
    <source>
        <dbReference type="ARBA" id="ARBA00023268"/>
    </source>
</evidence>
<dbReference type="HAMAP" id="MF_01106">
    <property type="entry name" value="ArgJ"/>
    <property type="match status" value="1"/>
</dbReference>
<evidence type="ECO:0000256" key="10">
    <source>
        <dbReference type="ARBA" id="ARBA00023315"/>
    </source>
</evidence>
<feature type="binding site" evidence="14">
    <location>
        <position position="151"/>
    </location>
    <ligand>
        <name>substrate</name>
    </ligand>
</feature>
<dbReference type="InterPro" id="IPR016117">
    <property type="entry name" value="ArgJ-like_dom_sf"/>
</dbReference>
<dbReference type="FunFam" id="3.60.70.12:FF:000001">
    <property type="entry name" value="Arginine biosynthesis bifunctional protein ArgJ, chloroplastic"/>
    <property type="match status" value="1"/>
</dbReference>
<dbReference type="InterPro" id="IPR042195">
    <property type="entry name" value="ArgJ_beta_C"/>
</dbReference>
<dbReference type="Proteomes" id="UP000184088">
    <property type="component" value="Unassembled WGS sequence"/>
</dbReference>
<evidence type="ECO:0000256" key="4">
    <source>
        <dbReference type="ARBA" id="ARBA00022490"/>
    </source>
</evidence>
<dbReference type="Pfam" id="PF01960">
    <property type="entry name" value="ArgJ"/>
    <property type="match status" value="1"/>
</dbReference>
<dbReference type="EC" id="2.3.1.1" evidence="14"/>
<gene>
    <name evidence="14" type="primary">argJ</name>
    <name evidence="15" type="ORF">SAMN02746089_02634</name>
</gene>
<feature type="active site" description="Nucleophile" evidence="14">
    <location>
        <position position="188"/>
    </location>
</feature>
<evidence type="ECO:0000256" key="1">
    <source>
        <dbReference type="ARBA" id="ARBA00004496"/>
    </source>
</evidence>
<feature type="binding site" evidence="14">
    <location>
        <position position="177"/>
    </location>
    <ligand>
        <name>substrate</name>
    </ligand>
</feature>
<dbReference type="GO" id="GO:0004358">
    <property type="term" value="F:L-glutamate N-acetyltransferase activity, acting on acetyl-L-ornithine as donor"/>
    <property type="evidence" value="ECO:0007669"/>
    <property type="project" value="UniProtKB-UniRule"/>
</dbReference>
<feature type="site" description="Involved in the stabilization of negative charge on the oxyanion by the formation of the oxyanion hole" evidence="14">
    <location>
        <position position="115"/>
    </location>
</feature>
<feature type="site" description="Cleavage; by autolysis" evidence="14">
    <location>
        <begin position="187"/>
        <end position="188"/>
    </location>
</feature>
<organism evidence="15 16">
    <name type="scientific">Caldanaerobius fijiensis DSM 17918</name>
    <dbReference type="NCBI Taxonomy" id="1121256"/>
    <lineage>
        <taxon>Bacteria</taxon>
        <taxon>Bacillati</taxon>
        <taxon>Bacillota</taxon>
        <taxon>Clostridia</taxon>
        <taxon>Thermoanaerobacterales</taxon>
        <taxon>Thermoanaerobacteraceae</taxon>
        <taxon>Caldanaerobius</taxon>
    </lineage>
</organism>
<keyword evidence="5 14" id="KW-0055">Arginine biosynthesis</keyword>
<feature type="chain" id="PRO_5023356416" description="Arginine biosynthesis bifunctional protein ArgJ beta chain" evidence="14">
    <location>
        <begin position="188"/>
        <end position="405"/>
    </location>
</feature>
<dbReference type="NCBIfam" id="NF003802">
    <property type="entry name" value="PRK05388.1"/>
    <property type="match status" value="1"/>
</dbReference>
<dbReference type="InterPro" id="IPR002813">
    <property type="entry name" value="Arg_biosynth_ArgJ"/>
</dbReference>
<dbReference type="GO" id="GO:0006592">
    <property type="term" value="P:ornithine biosynthetic process"/>
    <property type="evidence" value="ECO:0007669"/>
    <property type="project" value="TreeGrafter"/>
</dbReference>
<dbReference type="GO" id="GO:0005737">
    <property type="term" value="C:cytoplasm"/>
    <property type="evidence" value="ECO:0007669"/>
    <property type="project" value="UniProtKB-SubCell"/>
</dbReference>
<dbReference type="GO" id="GO:0004042">
    <property type="term" value="F:L-glutamate N-acetyltransferase activity"/>
    <property type="evidence" value="ECO:0007669"/>
    <property type="project" value="UniProtKB-UniRule"/>
</dbReference>
<proteinExistence type="inferred from homology"/>
<dbReference type="EC" id="2.3.1.35" evidence="14"/>